<sequence length="679" mass="78187">MRYEQIERKMPHAWRQLIVTQSWCANLHQADKSLADLLTTPDKLAMLLEVLTSNERKTLQLVMSSFGCMPFTAEKLEREAALSLSGAQVSLSLLGLRRYGILVGFRKSWGDQLFILPEDAFDAWQALLFPTCLLQSGVTEIELGSHGDFDASMTYSRGLAQELFHFLESCSRQSVLPLTNKGTLHKKQLSKLTEHVSLPGTILSRSGLKYAFMDVYDEPAAFLLEIAIRMGFLYKNEQGDRFLLHEDSLRRWLHGSFVEQQGQLYDIWRGMMSPAFVWLQHAMALMERTVDERWYSVNELLQVIHEGCSSSSGYQQIEDTVLREELMASWLSPLGDFRFVELTRGVNQEIWFRWLIKLKPRQPEKELAIVSGQREQSPPSMYVQPDFEILITPDATLHTEWEIAAFADLISSDGVRMYRLTKESFQRALDLGWASTDVIRILQAHAYYDIPSGFILTLQQWEEQKDKLYIEDVTLLRCKSVEIADALLRHEKCRSYLGERIGESSFIVPQASLKHVTKCLESMGFHPNAKRQPKPNQTGDAARSPINATASCEPTSALDPIAGPCYSRDTIAIYDIDPHLPRQEDLYPNMAHIPASWIQEFRDYHPSTRKDMIRKAIEWRSLLQVRKEGRDCFIIPRMVREERSGWMLEGWEHYREISLREDEWNEMKIILPGINDGAL</sequence>
<keyword evidence="3" id="KW-0347">Helicase</keyword>
<dbReference type="GO" id="GO:0004386">
    <property type="term" value="F:helicase activity"/>
    <property type="evidence" value="ECO:0007669"/>
    <property type="project" value="UniProtKB-KW"/>
</dbReference>
<evidence type="ECO:0000313" key="4">
    <source>
        <dbReference type="Proteomes" id="UP001304650"/>
    </source>
</evidence>
<dbReference type="Proteomes" id="UP001304650">
    <property type="component" value="Chromosome"/>
</dbReference>
<dbReference type="InterPro" id="IPR032830">
    <property type="entry name" value="XPB/Ssl2_N"/>
</dbReference>
<dbReference type="KEGG" id="proo:MJB10_10845"/>
<protein>
    <submittedName>
        <fullName evidence="3">Helicase-associated domain-containing protein</fullName>
    </submittedName>
</protein>
<evidence type="ECO:0000256" key="1">
    <source>
        <dbReference type="SAM" id="MobiDB-lite"/>
    </source>
</evidence>
<keyword evidence="4" id="KW-1185">Reference proteome</keyword>
<dbReference type="AlphaFoldDB" id="A0AA96LSP1"/>
<keyword evidence="3" id="KW-0378">Hydrolase</keyword>
<dbReference type="EMBL" id="CP130319">
    <property type="protein sequence ID" value="WNR46559.1"/>
    <property type="molecule type" value="Genomic_DNA"/>
</dbReference>
<keyword evidence="3" id="KW-0547">Nucleotide-binding</keyword>
<dbReference type="RefSeq" id="WP_314804684.1">
    <property type="nucleotide sequence ID" value="NZ_CP130319.1"/>
</dbReference>
<evidence type="ECO:0000313" key="3">
    <source>
        <dbReference type="EMBL" id="WNR46559.1"/>
    </source>
</evidence>
<accession>A0AA96LSP1</accession>
<feature type="domain" description="Helicase XPB/Ssl2 N-terminal" evidence="2">
    <location>
        <begin position="382"/>
        <end position="501"/>
    </location>
</feature>
<gene>
    <name evidence="3" type="ORF">MJB10_10845</name>
</gene>
<dbReference type="Pfam" id="PF13625">
    <property type="entry name" value="Helicase_C_3"/>
    <property type="match status" value="1"/>
</dbReference>
<organism evidence="3 4">
    <name type="scientific">Paenibacillus roseopurpureus</name>
    <dbReference type="NCBI Taxonomy" id="2918901"/>
    <lineage>
        <taxon>Bacteria</taxon>
        <taxon>Bacillati</taxon>
        <taxon>Bacillota</taxon>
        <taxon>Bacilli</taxon>
        <taxon>Bacillales</taxon>
        <taxon>Paenibacillaceae</taxon>
        <taxon>Paenibacillus</taxon>
    </lineage>
</organism>
<proteinExistence type="predicted"/>
<reference evidence="3" key="1">
    <citation type="submission" date="2022-02" db="EMBL/GenBank/DDBJ databases">
        <title>Paenibacillus sp. MBLB1832 Whole Genome Shotgun Sequencing.</title>
        <authorList>
            <person name="Hwang C.Y."/>
            <person name="Cho E.-S."/>
            <person name="Seo M.-J."/>
        </authorList>
    </citation>
    <scope>NUCLEOTIDE SEQUENCE</scope>
    <source>
        <strain evidence="3">MBLB1832</strain>
    </source>
</reference>
<name>A0AA96LSP1_9BACL</name>
<feature type="region of interest" description="Disordered" evidence="1">
    <location>
        <begin position="525"/>
        <end position="547"/>
    </location>
</feature>
<keyword evidence="3" id="KW-0067">ATP-binding</keyword>
<evidence type="ECO:0000259" key="2">
    <source>
        <dbReference type="Pfam" id="PF13625"/>
    </source>
</evidence>